<dbReference type="AlphaFoldDB" id="A0A7W5V244"/>
<comment type="caution">
    <text evidence="1">The sequence shown here is derived from an EMBL/GenBank/DDBJ whole genome shotgun (WGS) entry which is preliminary data.</text>
</comment>
<sequence length="66" mass="7511">MDRRWVGPEGLEIVPAVRAGQQVLRIRRHGWIVADCFSVEAVAMHVDLAELCEVVDFMARTSSHHR</sequence>
<dbReference type="RefSeq" id="WP_183651783.1">
    <property type="nucleotide sequence ID" value="NZ_BAAAXX010000108.1"/>
</dbReference>
<organism evidence="1 2">
    <name type="scientific">Nonomuraea dietziae</name>
    <dbReference type="NCBI Taxonomy" id="65515"/>
    <lineage>
        <taxon>Bacteria</taxon>
        <taxon>Bacillati</taxon>
        <taxon>Actinomycetota</taxon>
        <taxon>Actinomycetes</taxon>
        <taxon>Streptosporangiales</taxon>
        <taxon>Streptosporangiaceae</taxon>
        <taxon>Nonomuraea</taxon>
    </lineage>
</organism>
<dbReference type="Proteomes" id="UP000579945">
    <property type="component" value="Unassembled WGS sequence"/>
</dbReference>
<accession>A0A7W5V244</accession>
<evidence type="ECO:0000313" key="2">
    <source>
        <dbReference type="Proteomes" id="UP000579945"/>
    </source>
</evidence>
<evidence type="ECO:0000313" key="1">
    <source>
        <dbReference type="EMBL" id="MBB3729046.1"/>
    </source>
</evidence>
<dbReference type="GeneID" id="95391247"/>
<keyword evidence="2" id="KW-1185">Reference proteome</keyword>
<protein>
    <recommendedName>
        <fullName evidence="3">Transposase</fullName>
    </recommendedName>
</protein>
<evidence type="ECO:0008006" key="3">
    <source>
        <dbReference type="Google" id="ProtNLM"/>
    </source>
</evidence>
<proteinExistence type="predicted"/>
<dbReference type="EMBL" id="JACIBV010000001">
    <property type="protein sequence ID" value="MBB3729046.1"/>
    <property type="molecule type" value="Genomic_DNA"/>
</dbReference>
<gene>
    <name evidence="1" type="ORF">FHR33_004906</name>
</gene>
<reference evidence="1 2" key="1">
    <citation type="submission" date="2020-08" db="EMBL/GenBank/DDBJ databases">
        <title>Sequencing the genomes of 1000 actinobacteria strains.</title>
        <authorList>
            <person name="Klenk H.-P."/>
        </authorList>
    </citation>
    <scope>NUCLEOTIDE SEQUENCE [LARGE SCALE GENOMIC DNA]</scope>
    <source>
        <strain evidence="1 2">DSM 44320</strain>
    </source>
</reference>
<name>A0A7W5V244_9ACTN</name>